<feature type="transmembrane region" description="Helical" evidence="1">
    <location>
        <begin position="401"/>
        <end position="419"/>
    </location>
</feature>
<dbReference type="PANTHER" id="PTHR36442">
    <property type="entry name" value="CYCLIC-DI-AMP PHOSPHODIESTERASE PGPH"/>
    <property type="match status" value="1"/>
</dbReference>
<evidence type="ECO:0000313" key="4">
    <source>
        <dbReference type="Proteomes" id="UP000263486"/>
    </source>
</evidence>
<feature type="transmembrane region" description="Helical" evidence="1">
    <location>
        <begin position="40"/>
        <end position="59"/>
    </location>
</feature>
<dbReference type="InterPro" id="IPR006674">
    <property type="entry name" value="HD_domain"/>
</dbReference>
<feature type="transmembrane region" description="Helical" evidence="1">
    <location>
        <begin position="274"/>
        <end position="295"/>
    </location>
</feature>
<proteinExistence type="predicted"/>
<dbReference type="CDD" id="cd00077">
    <property type="entry name" value="HDc"/>
    <property type="match status" value="1"/>
</dbReference>
<dbReference type="InterPro" id="IPR003607">
    <property type="entry name" value="HD/PDEase_dom"/>
</dbReference>
<dbReference type="Pfam" id="PF01966">
    <property type="entry name" value="HD"/>
    <property type="match status" value="1"/>
</dbReference>
<dbReference type="SMART" id="SM00471">
    <property type="entry name" value="HDc"/>
    <property type="match status" value="1"/>
</dbReference>
<accession>A0ABX9KK76</accession>
<feature type="transmembrane region" description="Helical" evidence="1">
    <location>
        <begin position="338"/>
        <end position="364"/>
    </location>
</feature>
<dbReference type="Proteomes" id="UP000263486">
    <property type="component" value="Unassembled WGS sequence"/>
</dbReference>
<reference evidence="3 4" key="1">
    <citation type="submission" date="2018-08" db="EMBL/GenBank/DDBJ databases">
        <title>Draft genome sequence of Psychrilyobacter sp. strain SD5 isolated from Black Sea water.</title>
        <authorList>
            <person name="Yadav S."/>
            <person name="Villanueva L."/>
            <person name="Damste J.S.S."/>
        </authorList>
    </citation>
    <scope>NUCLEOTIDE SEQUENCE [LARGE SCALE GENOMIC DNA]</scope>
    <source>
        <strain evidence="3 4">SD5</strain>
    </source>
</reference>
<evidence type="ECO:0000313" key="3">
    <source>
        <dbReference type="EMBL" id="REI42690.1"/>
    </source>
</evidence>
<dbReference type="InterPro" id="IPR006675">
    <property type="entry name" value="HDIG_dom"/>
</dbReference>
<gene>
    <name evidence="3" type="ORF">DYH56_02695</name>
</gene>
<feature type="domain" description="HD/PDEase" evidence="2">
    <location>
        <begin position="480"/>
        <end position="635"/>
    </location>
</feature>
<evidence type="ECO:0000259" key="2">
    <source>
        <dbReference type="SMART" id="SM00471"/>
    </source>
</evidence>
<feature type="transmembrane region" description="Helical" evidence="1">
    <location>
        <begin position="431"/>
        <end position="451"/>
    </location>
</feature>
<dbReference type="InterPro" id="IPR011621">
    <property type="entry name" value="Metal-dep_PHydrolase_7TM_intra"/>
</dbReference>
<feature type="transmembrane region" description="Helical" evidence="1">
    <location>
        <begin position="307"/>
        <end position="326"/>
    </location>
</feature>
<dbReference type="NCBIfam" id="TIGR00277">
    <property type="entry name" value="HDIG"/>
    <property type="match status" value="1"/>
</dbReference>
<organism evidence="3 4">
    <name type="scientific">Psychrilyobacter piezotolerans</name>
    <dbReference type="NCBI Taxonomy" id="2293438"/>
    <lineage>
        <taxon>Bacteria</taxon>
        <taxon>Fusobacteriati</taxon>
        <taxon>Fusobacteriota</taxon>
        <taxon>Fusobacteriia</taxon>
        <taxon>Fusobacteriales</taxon>
        <taxon>Fusobacteriaceae</taxon>
        <taxon>Psychrilyobacter</taxon>
    </lineage>
</organism>
<dbReference type="Pfam" id="PF07698">
    <property type="entry name" value="7TM-7TMR_HD"/>
    <property type="match status" value="1"/>
</dbReference>
<dbReference type="EMBL" id="QUAJ01000003">
    <property type="protein sequence ID" value="REI42690.1"/>
    <property type="molecule type" value="Genomic_DNA"/>
</dbReference>
<keyword evidence="1" id="KW-0472">Membrane</keyword>
<dbReference type="SUPFAM" id="SSF109604">
    <property type="entry name" value="HD-domain/PDEase-like"/>
    <property type="match status" value="1"/>
</dbReference>
<dbReference type="PANTHER" id="PTHR36442:SF1">
    <property type="entry name" value="CYCLIC-DI-AMP PHOSPHODIESTERASE PGPH"/>
    <property type="match status" value="1"/>
</dbReference>
<keyword evidence="1" id="KW-0812">Transmembrane</keyword>
<keyword evidence="4" id="KW-1185">Reference proteome</keyword>
<dbReference type="Gene3D" id="1.10.3210.10">
    <property type="entry name" value="Hypothetical protein af1432"/>
    <property type="match status" value="1"/>
</dbReference>
<dbReference type="InterPro" id="IPR052722">
    <property type="entry name" value="PgpH_phosphodiesterase"/>
</dbReference>
<feature type="transmembrane region" description="Helical" evidence="1">
    <location>
        <begin position="371"/>
        <end position="389"/>
    </location>
</feature>
<evidence type="ECO:0000256" key="1">
    <source>
        <dbReference type="SAM" id="Phobius"/>
    </source>
</evidence>
<dbReference type="Pfam" id="PF07697">
    <property type="entry name" value="7TMR-HDED"/>
    <property type="match status" value="1"/>
</dbReference>
<protein>
    <submittedName>
        <fullName evidence="3">HDIG domain-containing protein</fullName>
    </submittedName>
</protein>
<comment type="caution">
    <text evidence="3">The sequence shown here is derived from an EMBL/GenBank/DDBJ whole genome shotgun (WGS) entry which is preliminary data.</text>
</comment>
<keyword evidence="1" id="KW-1133">Transmembrane helix</keyword>
<name>A0ABX9KK76_9FUSO</name>
<dbReference type="RefSeq" id="WP_114641313.1">
    <property type="nucleotide sequence ID" value="NZ_JAACIO010000003.1"/>
</dbReference>
<sequence length="690" mass="78954">MKKIELFGRRLTIGFEKKEKIKKEIKDTGLSTKEVVNEKVIYLILILVITVASANTYLFNGYLNLGDVARKDIIAPTDIVYNDRAAKERIISEILTSSQKEYISVENVEEETLQRIEIFFEQIKKNKNLDLDLAYEKIRDEFDVKISFKVFTYLFEKPDYELDNLKDKYLKDVKTLYKHGVKKDGNLLRLNNVFEKIEDSDFYEESVIETFIKPNYILDSEKTERLLKEKIEQVKDVPIRIKAGSVILKKGEAVSESKVVILKNAGLYGKTSKIIKFMGTLIYLFILSIIFKNICTKFMFDEIRKKSYYSAIMLSLVVGIISFRVIDPNWKYILPIETVFILLGILINIKVSLIIGGFLILYAIPLNGFSIEYLVIEIFSLMVSLYLVTKIKNRTNIINTGIYIGMTKVFIVLTMAVGMNMEFIDSLIKSGVLFLSGAFTGMLTIALLPYFERTFNILTDIKLLELGDLSQPLLRRLSVSAPGTFHHSMMVATLSEQATEAIGGNHVLARVASYYHDIGKMKRPQFYVENQADGVNPHNNLSPSLSTLIITSHTKDGDEMGREYNLPKEIRDIMYEHQGTTLLAYFYNKAKQSNPHLEESDFRYSGPKPRSKESAVIMLADSIEAAVRSLDEKTPVTIEKMLRKIIGSKIEEQQLSDADLTFKEIEIIIQSFTKILMSIHHVRIKYPGQK</sequence>
<dbReference type="InterPro" id="IPR011624">
    <property type="entry name" value="Metal-dep_PHydrolase_7TM_extra"/>
</dbReference>